<feature type="chain" id="PRO_5017244370" description="Secreted protein" evidence="1">
    <location>
        <begin position="31"/>
        <end position="109"/>
    </location>
</feature>
<comment type="caution">
    <text evidence="2">The sequence shown here is derived from an EMBL/GenBank/DDBJ whole genome shotgun (WGS) entry which is preliminary data.</text>
</comment>
<dbReference type="Proteomes" id="UP000276542">
    <property type="component" value="Unassembled WGS sequence"/>
</dbReference>
<gene>
    <name evidence="2" type="ORF">D4739_03195</name>
</gene>
<dbReference type="AlphaFoldDB" id="A0A3A5HBG2"/>
<dbReference type="EMBL" id="QYRP01000002">
    <property type="protein sequence ID" value="RJS45317.1"/>
    <property type="molecule type" value="Genomic_DNA"/>
</dbReference>
<evidence type="ECO:0000256" key="1">
    <source>
        <dbReference type="SAM" id="SignalP"/>
    </source>
</evidence>
<accession>A0A3A5HBG2</accession>
<evidence type="ECO:0000313" key="3">
    <source>
        <dbReference type="Proteomes" id="UP000276542"/>
    </source>
</evidence>
<dbReference type="OrthoDB" id="5082358at2"/>
<dbReference type="RefSeq" id="WP_120059218.1">
    <property type="nucleotide sequence ID" value="NZ_QYRP01000002.1"/>
</dbReference>
<evidence type="ECO:0008006" key="4">
    <source>
        <dbReference type="Google" id="ProtNLM"/>
    </source>
</evidence>
<reference evidence="3" key="1">
    <citation type="submission" date="2018-09" db="EMBL/GenBank/DDBJ databases">
        <authorList>
            <person name="Zhu H."/>
        </authorList>
    </citation>
    <scope>NUCLEOTIDE SEQUENCE [LARGE SCALE GENOMIC DNA]</scope>
    <source>
        <strain evidence="3">K1W22B-1</strain>
    </source>
</reference>
<keyword evidence="3" id="KW-1185">Reference proteome</keyword>
<name>A0A3A5HBG2_9ACTN</name>
<feature type="signal peptide" evidence="1">
    <location>
        <begin position="1"/>
        <end position="30"/>
    </location>
</feature>
<keyword evidence="1" id="KW-0732">Signal</keyword>
<evidence type="ECO:0000313" key="2">
    <source>
        <dbReference type="EMBL" id="RJS45317.1"/>
    </source>
</evidence>
<protein>
    <recommendedName>
        <fullName evidence="4">Secreted protein</fullName>
    </recommendedName>
</protein>
<organism evidence="2 3">
    <name type="scientific">Nocardioides cavernaquae</name>
    <dbReference type="NCBI Taxonomy" id="2321396"/>
    <lineage>
        <taxon>Bacteria</taxon>
        <taxon>Bacillati</taxon>
        <taxon>Actinomycetota</taxon>
        <taxon>Actinomycetes</taxon>
        <taxon>Propionibacteriales</taxon>
        <taxon>Nocardioidaceae</taxon>
        <taxon>Nocardioides</taxon>
    </lineage>
</organism>
<sequence length="109" mass="11021">MHRTSLIRPLAGGAAAAFALIALSTTAASAGEWTGNGQSLKDEDGHLNGSSICAFSGLNDTYSGNPDVPDGDGFTRTQNWGQVDPETRALLGTIGLHPGDSCKPGGGGH</sequence>
<proteinExistence type="predicted"/>